<evidence type="ECO:0000313" key="3">
    <source>
        <dbReference type="Proteomes" id="UP000008632"/>
    </source>
</evidence>
<feature type="transmembrane region" description="Helical" evidence="1">
    <location>
        <begin position="6"/>
        <end position="25"/>
    </location>
</feature>
<sequence length="81" mass="8664">MPSTLFLIQCLFLAGGLALLGWGYLRRSRNAMLVAALSMFLGGSFAELAERTPGILRIAIETSHALDQEDAAVAARRAEDG</sequence>
<organism evidence="2 3">
    <name type="scientific">Pseudoxanthomonas suwonensis (strain 11-1)</name>
    <dbReference type="NCBI Taxonomy" id="743721"/>
    <lineage>
        <taxon>Bacteria</taxon>
        <taxon>Pseudomonadati</taxon>
        <taxon>Pseudomonadota</taxon>
        <taxon>Gammaproteobacteria</taxon>
        <taxon>Lysobacterales</taxon>
        <taxon>Lysobacteraceae</taxon>
        <taxon>Pseudoxanthomonas</taxon>
    </lineage>
</organism>
<protein>
    <submittedName>
        <fullName evidence="2">Uncharacterized protein</fullName>
    </submittedName>
</protein>
<name>E6WWL4_PSEUU</name>
<evidence type="ECO:0000256" key="1">
    <source>
        <dbReference type="SAM" id="Phobius"/>
    </source>
</evidence>
<dbReference type="STRING" id="743721.Psesu_2736"/>
<keyword evidence="1" id="KW-0472">Membrane</keyword>
<keyword evidence="1" id="KW-0812">Transmembrane</keyword>
<keyword evidence="1" id="KW-1133">Transmembrane helix</keyword>
<dbReference type="EMBL" id="CP002446">
    <property type="protein sequence ID" value="ADV28563.1"/>
    <property type="molecule type" value="Genomic_DNA"/>
</dbReference>
<evidence type="ECO:0000313" key="2">
    <source>
        <dbReference type="EMBL" id="ADV28563.1"/>
    </source>
</evidence>
<reference evidence="2 3" key="1">
    <citation type="submission" date="2011-01" db="EMBL/GenBank/DDBJ databases">
        <title>Complete sequence of Pseudoxanthomonas suwonensis 11-1.</title>
        <authorList>
            <consortium name="US DOE Joint Genome Institute"/>
            <person name="Lucas S."/>
            <person name="Copeland A."/>
            <person name="Lapidus A."/>
            <person name="Cheng J.-F."/>
            <person name="Goodwin L."/>
            <person name="Pitluck S."/>
            <person name="Teshima H."/>
            <person name="Detter J.C."/>
            <person name="Han C."/>
            <person name="Tapia R."/>
            <person name="Land M."/>
            <person name="Hauser L."/>
            <person name="Kyrpides N."/>
            <person name="Ivanova N."/>
            <person name="Ovchinnikova G."/>
            <person name="Siebers A.K."/>
            <person name="Allgaier M."/>
            <person name="Thelen M.P."/>
            <person name="Hugenholtz P."/>
            <person name="Gladden J."/>
            <person name="Woyke T."/>
        </authorList>
    </citation>
    <scope>NUCLEOTIDE SEQUENCE [LARGE SCALE GENOMIC DNA]</scope>
    <source>
        <strain evidence="3">11-1</strain>
    </source>
</reference>
<dbReference type="Proteomes" id="UP000008632">
    <property type="component" value="Chromosome"/>
</dbReference>
<keyword evidence="3" id="KW-1185">Reference proteome</keyword>
<dbReference type="RefSeq" id="WP_013536389.1">
    <property type="nucleotide sequence ID" value="NC_014924.1"/>
</dbReference>
<dbReference type="AlphaFoldDB" id="E6WWL4"/>
<gene>
    <name evidence="2" type="ordered locus">Psesu_2736</name>
</gene>
<proteinExistence type="predicted"/>
<dbReference type="KEGG" id="psu:Psesu_2736"/>
<accession>E6WWL4</accession>
<dbReference type="HOGENOM" id="CLU_2571301_0_0_6"/>